<dbReference type="SUPFAM" id="SSF56601">
    <property type="entry name" value="beta-lactamase/transpeptidase-like"/>
    <property type="match status" value="1"/>
</dbReference>
<dbReference type="InterPro" id="IPR037167">
    <property type="entry name" value="Peptidase_S11_C_sf"/>
</dbReference>
<evidence type="ECO:0000256" key="4">
    <source>
        <dbReference type="ARBA" id="ARBA00012448"/>
    </source>
</evidence>
<accession>A0A4R3KJW8</accession>
<comment type="catalytic activity">
    <reaction evidence="12">
        <text>Preferential cleavage: (Ac)2-L-Lys-D-Ala-|-D-Ala. Also transpeptidation of peptidyl-alanyl moieties that are N-acyl substituents of D-alanine.</text>
        <dbReference type="EC" id="3.4.16.4"/>
    </reaction>
</comment>
<evidence type="ECO:0000256" key="1">
    <source>
        <dbReference type="ARBA" id="ARBA00003217"/>
    </source>
</evidence>
<dbReference type="Gene3D" id="3.40.710.10">
    <property type="entry name" value="DD-peptidase/beta-lactamase superfamily"/>
    <property type="match status" value="1"/>
</dbReference>
<feature type="active site" description="Proton acceptor" evidence="13">
    <location>
        <position position="65"/>
    </location>
</feature>
<dbReference type="GO" id="GO:0071555">
    <property type="term" value="P:cell wall organization"/>
    <property type="evidence" value="ECO:0007669"/>
    <property type="project" value="UniProtKB-KW"/>
</dbReference>
<dbReference type="InterPro" id="IPR012907">
    <property type="entry name" value="Peptidase_S11_C"/>
</dbReference>
<dbReference type="UniPathway" id="UPA00219"/>
<dbReference type="Pfam" id="PF00768">
    <property type="entry name" value="Peptidase_S11"/>
    <property type="match status" value="1"/>
</dbReference>
<evidence type="ECO:0000256" key="7">
    <source>
        <dbReference type="ARBA" id="ARBA00022729"/>
    </source>
</evidence>
<dbReference type="InterPro" id="IPR001967">
    <property type="entry name" value="Peptidase_S11_N"/>
</dbReference>
<keyword evidence="6" id="KW-0645">Protease</keyword>
<keyword evidence="5 17" id="KW-0121">Carboxypeptidase</keyword>
<feature type="active site" description="Acyl-ester intermediate" evidence="13">
    <location>
        <position position="62"/>
    </location>
</feature>
<dbReference type="Pfam" id="PF07943">
    <property type="entry name" value="PBP5_C"/>
    <property type="match status" value="1"/>
</dbReference>
<dbReference type="GO" id="GO:0009002">
    <property type="term" value="F:serine-type D-Ala-D-Ala carboxypeptidase activity"/>
    <property type="evidence" value="ECO:0007669"/>
    <property type="project" value="UniProtKB-EC"/>
</dbReference>
<evidence type="ECO:0000256" key="12">
    <source>
        <dbReference type="ARBA" id="ARBA00034000"/>
    </source>
</evidence>
<keyword evidence="9" id="KW-0133">Cell shape</keyword>
<dbReference type="PRINTS" id="PR00725">
    <property type="entry name" value="DADACBPTASE1"/>
</dbReference>
<proteinExistence type="inferred from homology"/>
<dbReference type="EMBL" id="SMAB01000002">
    <property type="protein sequence ID" value="TCS84081.1"/>
    <property type="molecule type" value="Genomic_DNA"/>
</dbReference>
<evidence type="ECO:0000256" key="8">
    <source>
        <dbReference type="ARBA" id="ARBA00022801"/>
    </source>
</evidence>
<evidence type="ECO:0000256" key="3">
    <source>
        <dbReference type="ARBA" id="ARBA00007164"/>
    </source>
</evidence>
<comment type="function">
    <text evidence="1">Removes C-terminal D-alanyl residues from sugar-peptide cell wall precursors.</text>
</comment>
<dbReference type="GO" id="GO:0008360">
    <property type="term" value="P:regulation of cell shape"/>
    <property type="evidence" value="ECO:0007669"/>
    <property type="project" value="UniProtKB-KW"/>
</dbReference>
<dbReference type="Gene3D" id="2.60.410.10">
    <property type="entry name" value="D-Ala-D-Ala carboxypeptidase, C-terminal domain"/>
    <property type="match status" value="1"/>
</dbReference>
<comment type="caution">
    <text evidence="17">The sequence shown here is derived from an EMBL/GenBank/DDBJ whole genome shotgun (WGS) entry which is preliminary data.</text>
</comment>
<dbReference type="Proteomes" id="UP000295788">
    <property type="component" value="Unassembled WGS sequence"/>
</dbReference>
<feature type="domain" description="Peptidase S11 D-Ala-D-Ala carboxypeptidase A C-terminal" evidence="16">
    <location>
        <begin position="278"/>
        <end position="369"/>
    </location>
</feature>
<evidence type="ECO:0000256" key="9">
    <source>
        <dbReference type="ARBA" id="ARBA00022960"/>
    </source>
</evidence>
<organism evidence="17 18">
    <name type="scientific">Tepidibacillus fermentans</name>
    <dbReference type="NCBI Taxonomy" id="1281767"/>
    <lineage>
        <taxon>Bacteria</taxon>
        <taxon>Bacillati</taxon>
        <taxon>Bacillota</taxon>
        <taxon>Bacilli</taxon>
        <taxon>Bacillales</taxon>
        <taxon>Bacillaceae</taxon>
        <taxon>Tepidibacillus</taxon>
    </lineage>
</organism>
<dbReference type="GO" id="GO:0009252">
    <property type="term" value="P:peptidoglycan biosynthetic process"/>
    <property type="evidence" value="ECO:0007669"/>
    <property type="project" value="UniProtKB-UniPathway"/>
</dbReference>
<dbReference type="PANTHER" id="PTHR21581:SF6">
    <property type="entry name" value="TRAFFICKING PROTEIN PARTICLE COMPLEX SUBUNIT 12"/>
    <property type="match status" value="1"/>
</dbReference>
<gene>
    <name evidence="17" type="ORF">EDD72_102122</name>
</gene>
<dbReference type="InterPro" id="IPR012338">
    <property type="entry name" value="Beta-lactam/transpept-like"/>
</dbReference>
<keyword evidence="18" id="KW-1185">Reference proteome</keyword>
<feature type="active site" evidence="13">
    <location>
        <position position="122"/>
    </location>
</feature>
<protein>
    <recommendedName>
        <fullName evidence="4">serine-type D-Ala-D-Ala carboxypeptidase</fullName>
        <ecNumber evidence="4">3.4.16.4</ecNumber>
    </recommendedName>
</protein>
<dbReference type="SUPFAM" id="SSF69189">
    <property type="entry name" value="Penicillin-binding protein associated domain"/>
    <property type="match status" value="1"/>
</dbReference>
<evidence type="ECO:0000313" key="17">
    <source>
        <dbReference type="EMBL" id="TCS84081.1"/>
    </source>
</evidence>
<dbReference type="AlphaFoldDB" id="A0A4R3KJW8"/>
<comment type="pathway">
    <text evidence="2">Cell wall biogenesis; peptidoglycan biosynthesis.</text>
</comment>
<dbReference type="RefSeq" id="WP_132766945.1">
    <property type="nucleotide sequence ID" value="NZ_SMAB01000002.1"/>
</dbReference>
<comment type="similarity">
    <text evidence="3 15">Belongs to the peptidase S11 family.</text>
</comment>
<dbReference type="SMART" id="SM00936">
    <property type="entry name" value="PBP5_C"/>
    <property type="match status" value="1"/>
</dbReference>
<dbReference type="GO" id="GO:0006508">
    <property type="term" value="P:proteolysis"/>
    <property type="evidence" value="ECO:0007669"/>
    <property type="project" value="UniProtKB-KW"/>
</dbReference>
<evidence type="ECO:0000256" key="6">
    <source>
        <dbReference type="ARBA" id="ARBA00022670"/>
    </source>
</evidence>
<evidence type="ECO:0000256" key="13">
    <source>
        <dbReference type="PIRSR" id="PIRSR618044-1"/>
    </source>
</evidence>
<evidence type="ECO:0000256" key="15">
    <source>
        <dbReference type="RuleBase" id="RU004016"/>
    </source>
</evidence>
<evidence type="ECO:0000256" key="5">
    <source>
        <dbReference type="ARBA" id="ARBA00022645"/>
    </source>
</evidence>
<feature type="binding site" evidence="14">
    <location>
        <position position="228"/>
    </location>
    <ligand>
        <name>substrate</name>
    </ligand>
</feature>
<evidence type="ECO:0000256" key="11">
    <source>
        <dbReference type="ARBA" id="ARBA00023316"/>
    </source>
</evidence>
<keyword evidence="7" id="KW-0732">Signal</keyword>
<evidence type="ECO:0000259" key="16">
    <source>
        <dbReference type="SMART" id="SM00936"/>
    </source>
</evidence>
<sequence>MWKKNIVLGVITVLLFSIFPFQVVNAEEINLAPNARSAILIDQDTGTVLFEKNSHDRLPPASITKIMTMLLIMEAIDTGKITFNDKVRISEKAASMGGSQIFLEVGEEMTVKDLLKGIAVASGNDATVAMAEYIAGTEEEFVKMMNKKAEELGLKDTHFVNTNGLPENDHYSTAYDIAIMSRELLKHEKITEFTGIYQDYLRKDSPEPFWLVNTNRLVRFYQGVDGLKTGYTNEAKFCLSATAKKGTFRVIAVVMGEPDSKTRNKEISELLDYAFNQYKDEVLFKKDQFITDVEVSKGAKSIIPLKAPYQIGVLLKKGEKTEEFEQILVIKDQIQAPIQKGDILGKLQIVKAGKVVNEIPLIAAEEVPKANLFQMFKKVLKKQFFVD</sequence>
<keyword evidence="11" id="KW-0961">Cell wall biogenesis/degradation</keyword>
<evidence type="ECO:0000256" key="2">
    <source>
        <dbReference type="ARBA" id="ARBA00004752"/>
    </source>
</evidence>
<dbReference type="PANTHER" id="PTHR21581">
    <property type="entry name" value="D-ALANYL-D-ALANINE CARBOXYPEPTIDASE"/>
    <property type="match status" value="1"/>
</dbReference>
<reference evidence="17 18" key="1">
    <citation type="submission" date="2019-03" db="EMBL/GenBank/DDBJ databases">
        <title>Genomic Encyclopedia of Type Strains, Phase IV (KMG-IV): sequencing the most valuable type-strain genomes for metagenomic binning, comparative biology and taxonomic classification.</title>
        <authorList>
            <person name="Goeker M."/>
        </authorList>
    </citation>
    <scope>NUCLEOTIDE SEQUENCE [LARGE SCALE GENOMIC DNA]</scope>
    <source>
        <strain evidence="17 18">DSM 23802</strain>
    </source>
</reference>
<name>A0A4R3KJW8_9BACI</name>
<dbReference type="InterPro" id="IPR018044">
    <property type="entry name" value="Peptidase_S11"/>
</dbReference>
<dbReference type="EC" id="3.4.16.4" evidence="4"/>
<keyword evidence="8" id="KW-0378">Hydrolase</keyword>
<evidence type="ECO:0000256" key="14">
    <source>
        <dbReference type="PIRSR" id="PIRSR618044-2"/>
    </source>
</evidence>
<evidence type="ECO:0000256" key="10">
    <source>
        <dbReference type="ARBA" id="ARBA00022984"/>
    </source>
</evidence>
<dbReference type="OrthoDB" id="9791132at2"/>
<keyword evidence="10" id="KW-0573">Peptidoglycan synthesis</keyword>
<dbReference type="InterPro" id="IPR015956">
    <property type="entry name" value="Peniciliin-bd_prot_C_sf"/>
</dbReference>
<evidence type="ECO:0000313" key="18">
    <source>
        <dbReference type="Proteomes" id="UP000295788"/>
    </source>
</evidence>